<feature type="signal peptide" evidence="4">
    <location>
        <begin position="1"/>
        <end position="30"/>
    </location>
</feature>
<dbReference type="InterPro" id="IPR008991">
    <property type="entry name" value="Translation_prot_SH3-like_sf"/>
</dbReference>
<gene>
    <name evidence="5" type="ORF">BCR39DRAFT_538091</name>
</gene>
<dbReference type="PRINTS" id="PR00061">
    <property type="entry name" value="RIBOSOMALL19"/>
</dbReference>
<dbReference type="Proteomes" id="UP000193986">
    <property type="component" value="Unassembled WGS sequence"/>
</dbReference>
<reference evidence="5 6" key="1">
    <citation type="submission" date="2016-07" db="EMBL/GenBank/DDBJ databases">
        <title>Pervasive Adenine N6-methylation of Active Genes in Fungi.</title>
        <authorList>
            <consortium name="DOE Joint Genome Institute"/>
            <person name="Mondo S.J."/>
            <person name="Dannebaum R.O."/>
            <person name="Kuo R.C."/>
            <person name="Labutti K."/>
            <person name="Haridas S."/>
            <person name="Kuo A."/>
            <person name="Salamov A."/>
            <person name="Ahrendt S.R."/>
            <person name="Lipzen A."/>
            <person name="Sullivan W."/>
            <person name="Andreopoulos W.B."/>
            <person name="Clum A."/>
            <person name="Lindquist E."/>
            <person name="Daum C."/>
            <person name="Ramamoorthy G.K."/>
            <person name="Gryganskyi A."/>
            <person name="Culley D."/>
            <person name="Magnuson J.K."/>
            <person name="James T.Y."/>
            <person name="O'Malley M.A."/>
            <person name="Stajich J.E."/>
            <person name="Spatafora J.W."/>
            <person name="Visel A."/>
            <person name="Grigoriev I.V."/>
        </authorList>
    </citation>
    <scope>NUCLEOTIDE SEQUENCE [LARGE SCALE GENOMIC DNA]</scope>
    <source>
        <strain evidence="5 6">68-887.2</strain>
    </source>
</reference>
<name>A0A1Y2AY10_9TREE</name>
<keyword evidence="3" id="KW-0687">Ribonucleoprotein</keyword>
<keyword evidence="4" id="KW-0732">Signal</keyword>
<dbReference type="SUPFAM" id="SSF50104">
    <property type="entry name" value="Translation proteins SH3-like domain"/>
    <property type="match status" value="1"/>
</dbReference>
<dbReference type="InterPro" id="IPR038657">
    <property type="entry name" value="Ribosomal_bL19_sf"/>
</dbReference>
<organism evidence="5 6">
    <name type="scientific">Naematelia encephala</name>
    <dbReference type="NCBI Taxonomy" id="71784"/>
    <lineage>
        <taxon>Eukaryota</taxon>
        <taxon>Fungi</taxon>
        <taxon>Dikarya</taxon>
        <taxon>Basidiomycota</taxon>
        <taxon>Agaricomycotina</taxon>
        <taxon>Tremellomycetes</taxon>
        <taxon>Tremellales</taxon>
        <taxon>Naemateliaceae</taxon>
        <taxon>Naematelia</taxon>
    </lineage>
</organism>
<evidence type="ECO:0000256" key="3">
    <source>
        <dbReference type="ARBA" id="ARBA00023274"/>
    </source>
</evidence>
<evidence type="ECO:0000256" key="1">
    <source>
        <dbReference type="ARBA" id="ARBA00005781"/>
    </source>
</evidence>
<dbReference type="GO" id="GO:0006412">
    <property type="term" value="P:translation"/>
    <property type="evidence" value="ECO:0007669"/>
    <property type="project" value="InterPro"/>
</dbReference>
<evidence type="ECO:0000313" key="6">
    <source>
        <dbReference type="Proteomes" id="UP000193986"/>
    </source>
</evidence>
<accession>A0A1Y2AY10</accession>
<dbReference type="AlphaFoldDB" id="A0A1Y2AY10"/>
<evidence type="ECO:0000256" key="2">
    <source>
        <dbReference type="ARBA" id="ARBA00022980"/>
    </source>
</evidence>
<keyword evidence="2" id="KW-0689">Ribosomal protein</keyword>
<protein>
    <submittedName>
        <fullName evidence="5">Translation protein SH3-like domain-containing protein</fullName>
    </submittedName>
</protein>
<dbReference type="EMBL" id="MCFC01000038">
    <property type="protein sequence ID" value="ORY27458.1"/>
    <property type="molecule type" value="Genomic_DNA"/>
</dbReference>
<dbReference type="OrthoDB" id="4726at2759"/>
<proteinExistence type="inferred from homology"/>
<dbReference type="GO" id="GO:0005762">
    <property type="term" value="C:mitochondrial large ribosomal subunit"/>
    <property type="evidence" value="ECO:0007669"/>
    <property type="project" value="TreeGrafter"/>
</dbReference>
<dbReference type="Gene3D" id="2.30.30.790">
    <property type="match status" value="1"/>
</dbReference>
<dbReference type="Pfam" id="PF01245">
    <property type="entry name" value="Ribosomal_L19"/>
    <property type="match status" value="1"/>
</dbReference>
<sequence>MTFITCSSQSLTLITCSLLNLLLSTNYLLGQPYPFSTSAKPALPSSPPSTPLAPQLIRPKNGWHLITHLRSSYRSQLDPKSLVTTWFSRRHPDRLRPGSVLSVSSWSTPSKTGSTSFAGVLMAIRRSGPDTSFRLRNIVSRVGVEMSFKVCSPMIKEIKVIKKVERGGTLVKLASGKLGRVGKPLRRAKANFLRDKPDLLASIAGGVKEK</sequence>
<comment type="similarity">
    <text evidence="1">Belongs to the bacterial ribosomal protein bL19 family.</text>
</comment>
<evidence type="ECO:0000256" key="4">
    <source>
        <dbReference type="SAM" id="SignalP"/>
    </source>
</evidence>
<feature type="chain" id="PRO_5012350045" evidence="4">
    <location>
        <begin position="31"/>
        <end position="210"/>
    </location>
</feature>
<dbReference type="PANTHER" id="PTHR15680">
    <property type="entry name" value="RIBOSOMAL PROTEIN L19"/>
    <property type="match status" value="1"/>
</dbReference>
<comment type="caution">
    <text evidence="5">The sequence shown here is derived from an EMBL/GenBank/DDBJ whole genome shotgun (WGS) entry which is preliminary data.</text>
</comment>
<dbReference type="PANTHER" id="PTHR15680:SF9">
    <property type="entry name" value="LARGE RIBOSOMAL SUBUNIT PROTEIN BL19M"/>
    <property type="match status" value="1"/>
</dbReference>
<evidence type="ECO:0000313" key="5">
    <source>
        <dbReference type="EMBL" id="ORY27458.1"/>
    </source>
</evidence>
<dbReference type="InParanoid" id="A0A1Y2AY10"/>
<keyword evidence="6" id="KW-1185">Reference proteome</keyword>
<dbReference type="STRING" id="71784.A0A1Y2AY10"/>
<dbReference type="GO" id="GO:0003735">
    <property type="term" value="F:structural constituent of ribosome"/>
    <property type="evidence" value="ECO:0007669"/>
    <property type="project" value="InterPro"/>
</dbReference>
<dbReference type="InterPro" id="IPR001857">
    <property type="entry name" value="Ribosomal_bL19"/>
</dbReference>